<dbReference type="RefSeq" id="WP_101074365.1">
    <property type="nucleotide sequence ID" value="NZ_PISP01000006.1"/>
</dbReference>
<keyword evidence="2" id="KW-1133">Transmembrane helix</keyword>
<dbReference type="Proteomes" id="UP000233398">
    <property type="component" value="Unassembled WGS sequence"/>
</dbReference>
<evidence type="ECO:0000256" key="1">
    <source>
        <dbReference type="SAM" id="MobiDB-lite"/>
    </source>
</evidence>
<feature type="compositionally biased region" description="Basic and acidic residues" evidence="1">
    <location>
        <begin position="80"/>
        <end position="106"/>
    </location>
</feature>
<gene>
    <name evidence="3" type="ORF">CWD77_14790</name>
</gene>
<reference evidence="3 4" key="1">
    <citation type="submission" date="2017-11" db="EMBL/GenBank/DDBJ databases">
        <title>Rhodohalobacter 15182 sp. nov., isolated from a salt lake.</title>
        <authorList>
            <person name="Han S."/>
        </authorList>
    </citation>
    <scope>NUCLEOTIDE SEQUENCE [LARGE SCALE GENOMIC DNA]</scope>
    <source>
        <strain evidence="3 4">15182</strain>
    </source>
</reference>
<proteinExistence type="predicted"/>
<dbReference type="EMBL" id="PISP01000006">
    <property type="protein sequence ID" value="PKD42670.1"/>
    <property type="molecule type" value="Genomic_DNA"/>
</dbReference>
<keyword evidence="2" id="KW-0812">Transmembrane</keyword>
<name>A0A2N0VET0_9BACT</name>
<feature type="transmembrane region" description="Helical" evidence="2">
    <location>
        <begin position="6"/>
        <end position="29"/>
    </location>
</feature>
<evidence type="ECO:0000256" key="2">
    <source>
        <dbReference type="SAM" id="Phobius"/>
    </source>
</evidence>
<organism evidence="3 4">
    <name type="scientific">Rhodohalobacter barkolensis</name>
    <dbReference type="NCBI Taxonomy" id="2053187"/>
    <lineage>
        <taxon>Bacteria</taxon>
        <taxon>Pseudomonadati</taxon>
        <taxon>Balneolota</taxon>
        <taxon>Balneolia</taxon>
        <taxon>Balneolales</taxon>
        <taxon>Balneolaceae</taxon>
        <taxon>Rhodohalobacter</taxon>
    </lineage>
</organism>
<feature type="region of interest" description="Disordered" evidence="1">
    <location>
        <begin position="65"/>
        <end position="120"/>
    </location>
</feature>
<evidence type="ECO:0000313" key="3">
    <source>
        <dbReference type="EMBL" id="PKD42670.1"/>
    </source>
</evidence>
<sequence length="120" mass="13298">MGGDDVAILSVIFGSVIAIVFITTVGSIIKAAIKRKSSSSVADNKEFLAALREFKEKTDRRLQNLEAIVSGDEPMPSKTTKKEEKKTERKSAIEIEIEDQQKKEDNNQSNSGKLKNMLNQ</sequence>
<dbReference type="AlphaFoldDB" id="A0A2N0VET0"/>
<dbReference type="OrthoDB" id="1525132at2"/>
<protein>
    <submittedName>
        <fullName evidence="3">Uncharacterized protein</fullName>
    </submittedName>
</protein>
<comment type="caution">
    <text evidence="3">The sequence shown here is derived from an EMBL/GenBank/DDBJ whole genome shotgun (WGS) entry which is preliminary data.</text>
</comment>
<evidence type="ECO:0000313" key="4">
    <source>
        <dbReference type="Proteomes" id="UP000233398"/>
    </source>
</evidence>
<keyword evidence="2" id="KW-0472">Membrane</keyword>
<feature type="compositionally biased region" description="Polar residues" evidence="1">
    <location>
        <begin position="107"/>
        <end position="120"/>
    </location>
</feature>
<accession>A0A2N0VET0</accession>
<keyword evidence="4" id="KW-1185">Reference proteome</keyword>